<feature type="compositionally biased region" description="Acidic residues" evidence="1">
    <location>
        <begin position="228"/>
        <end position="238"/>
    </location>
</feature>
<dbReference type="VEuPathDB" id="FungiDB:PLEOSDRAFT_1086927"/>
<dbReference type="HOGENOM" id="CLU_1166258_0_0_1"/>
<dbReference type="EMBL" id="KL198014">
    <property type="protein sequence ID" value="KDQ22204.1"/>
    <property type="molecule type" value="Genomic_DNA"/>
</dbReference>
<gene>
    <name evidence="2" type="ORF">PLEOSDRAFT_1086927</name>
</gene>
<feature type="compositionally biased region" description="Acidic residues" evidence="1">
    <location>
        <begin position="211"/>
        <end position="221"/>
    </location>
</feature>
<organism evidence="2 3">
    <name type="scientific">Pleurotus ostreatus (strain PC15)</name>
    <name type="common">Oyster mushroom</name>
    <dbReference type="NCBI Taxonomy" id="1137138"/>
    <lineage>
        <taxon>Eukaryota</taxon>
        <taxon>Fungi</taxon>
        <taxon>Dikarya</taxon>
        <taxon>Basidiomycota</taxon>
        <taxon>Agaricomycotina</taxon>
        <taxon>Agaricomycetes</taxon>
        <taxon>Agaricomycetidae</taxon>
        <taxon>Agaricales</taxon>
        <taxon>Pleurotineae</taxon>
        <taxon>Pleurotaceae</taxon>
        <taxon>Pleurotus</taxon>
    </lineage>
</organism>
<sequence>MVYRGKNGFTGFAFEHLALSLHPSHSLLRYVGHGNYLLTDPDARSTKSFTIMELAQFVDTDQRLQRGQVLLEELPRSYVLLEELPRGYMLFTNVYNKEPLITTKFSTIDKHRNLVIGRGPSLRFLGITTNPPRRGRGYNGYNQIEPPQEDGLDGLERKILGMSVDDEVHDDFVMDGTPAPDYSVVAGPSSYDPMVVHQGDEVVEAPVENTEVAEDEGELTEDSAAAQDGDDTEDDGDV</sequence>
<name>A0A067N2W0_PLEO1</name>
<evidence type="ECO:0000313" key="2">
    <source>
        <dbReference type="EMBL" id="KDQ22204.1"/>
    </source>
</evidence>
<dbReference type="InParanoid" id="A0A067N2W0"/>
<proteinExistence type="predicted"/>
<dbReference type="AlphaFoldDB" id="A0A067N2W0"/>
<accession>A0A067N2W0</accession>
<evidence type="ECO:0000313" key="3">
    <source>
        <dbReference type="Proteomes" id="UP000027073"/>
    </source>
</evidence>
<feature type="region of interest" description="Disordered" evidence="1">
    <location>
        <begin position="206"/>
        <end position="238"/>
    </location>
</feature>
<reference evidence="3" key="1">
    <citation type="journal article" date="2014" name="Proc. Natl. Acad. Sci. U.S.A.">
        <title>Extensive sampling of basidiomycete genomes demonstrates inadequacy of the white-rot/brown-rot paradigm for wood decay fungi.</title>
        <authorList>
            <person name="Riley R."/>
            <person name="Salamov A.A."/>
            <person name="Brown D.W."/>
            <person name="Nagy L.G."/>
            <person name="Floudas D."/>
            <person name="Held B.W."/>
            <person name="Levasseur A."/>
            <person name="Lombard V."/>
            <person name="Morin E."/>
            <person name="Otillar R."/>
            <person name="Lindquist E.A."/>
            <person name="Sun H."/>
            <person name="LaButti K.M."/>
            <person name="Schmutz J."/>
            <person name="Jabbour D."/>
            <person name="Luo H."/>
            <person name="Baker S.E."/>
            <person name="Pisabarro A.G."/>
            <person name="Walton J.D."/>
            <person name="Blanchette R.A."/>
            <person name="Henrissat B."/>
            <person name="Martin F."/>
            <person name="Cullen D."/>
            <person name="Hibbett D.S."/>
            <person name="Grigoriev I.V."/>
        </authorList>
    </citation>
    <scope>NUCLEOTIDE SEQUENCE [LARGE SCALE GENOMIC DNA]</scope>
    <source>
        <strain evidence="3">PC15</strain>
    </source>
</reference>
<evidence type="ECO:0000256" key="1">
    <source>
        <dbReference type="SAM" id="MobiDB-lite"/>
    </source>
</evidence>
<dbReference type="OrthoDB" id="10569575at2759"/>
<protein>
    <submittedName>
        <fullName evidence="2">Uncharacterized protein</fullName>
    </submittedName>
</protein>
<dbReference type="Proteomes" id="UP000027073">
    <property type="component" value="Unassembled WGS sequence"/>
</dbReference>